<accession>A0A8B7PJL9</accession>
<dbReference type="PANTHER" id="PTHR34009">
    <property type="entry name" value="PROTEIN STAR"/>
    <property type="match status" value="1"/>
</dbReference>
<dbReference type="RefSeq" id="XP_018026364.1">
    <property type="nucleotide sequence ID" value="XM_018170875.2"/>
</dbReference>
<name>A0A8B7PJL9_HYAAZ</name>
<feature type="transmembrane region" description="Helical" evidence="1">
    <location>
        <begin position="12"/>
        <end position="32"/>
    </location>
</feature>
<keyword evidence="2" id="KW-1185">Reference proteome</keyword>
<dbReference type="AlphaFoldDB" id="A0A8B7PJL9"/>
<evidence type="ECO:0000256" key="1">
    <source>
        <dbReference type="SAM" id="Phobius"/>
    </source>
</evidence>
<keyword evidence="1" id="KW-0472">Membrane</keyword>
<gene>
    <name evidence="3" type="primary">LOC108681800</name>
</gene>
<evidence type="ECO:0000313" key="3">
    <source>
        <dbReference type="RefSeq" id="XP_018026364.1"/>
    </source>
</evidence>
<evidence type="ECO:0000313" key="2">
    <source>
        <dbReference type="Proteomes" id="UP000694843"/>
    </source>
</evidence>
<dbReference type="GO" id="GO:0005794">
    <property type="term" value="C:Golgi apparatus"/>
    <property type="evidence" value="ECO:0007669"/>
    <property type="project" value="TreeGrafter"/>
</dbReference>
<dbReference type="GO" id="GO:0005789">
    <property type="term" value="C:endoplasmic reticulum membrane"/>
    <property type="evidence" value="ECO:0007669"/>
    <property type="project" value="TreeGrafter"/>
</dbReference>
<dbReference type="OrthoDB" id="6352510at2759"/>
<dbReference type="GO" id="GO:0031902">
    <property type="term" value="C:late endosome membrane"/>
    <property type="evidence" value="ECO:0007669"/>
    <property type="project" value="TreeGrafter"/>
</dbReference>
<dbReference type="GO" id="GO:0016197">
    <property type="term" value="P:endosomal transport"/>
    <property type="evidence" value="ECO:0007669"/>
    <property type="project" value="TreeGrafter"/>
</dbReference>
<dbReference type="GeneID" id="108681800"/>
<feature type="non-terminal residue" evidence="3">
    <location>
        <position position="194"/>
    </location>
</feature>
<keyword evidence="1" id="KW-0812">Transmembrane</keyword>
<proteinExistence type="predicted"/>
<protein>
    <submittedName>
        <fullName evidence="3">Uncharacterized protein LOC108681800</fullName>
    </submittedName>
</protein>
<dbReference type="GO" id="GO:0005886">
    <property type="term" value="C:plasma membrane"/>
    <property type="evidence" value="ECO:0007669"/>
    <property type="project" value="TreeGrafter"/>
</dbReference>
<organism evidence="2 3">
    <name type="scientific">Hyalella azteca</name>
    <name type="common">Amphipod</name>
    <dbReference type="NCBI Taxonomy" id="294128"/>
    <lineage>
        <taxon>Eukaryota</taxon>
        <taxon>Metazoa</taxon>
        <taxon>Ecdysozoa</taxon>
        <taxon>Arthropoda</taxon>
        <taxon>Crustacea</taxon>
        <taxon>Multicrustacea</taxon>
        <taxon>Malacostraca</taxon>
        <taxon>Eumalacostraca</taxon>
        <taxon>Peracarida</taxon>
        <taxon>Amphipoda</taxon>
        <taxon>Senticaudata</taxon>
        <taxon>Talitrida</taxon>
        <taxon>Talitroidea</taxon>
        <taxon>Hyalellidae</taxon>
        <taxon>Hyalella</taxon>
    </lineage>
</organism>
<dbReference type="GO" id="GO:0006888">
    <property type="term" value="P:endoplasmic reticulum to Golgi vesicle-mediated transport"/>
    <property type="evidence" value="ECO:0007669"/>
    <property type="project" value="TreeGrafter"/>
</dbReference>
<dbReference type="PANTHER" id="PTHR34009:SF2">
    <property type="entry name" value="PROTEIN STAR"/>
    <property type="match status" value="1"/>
</dbReference>
<sequence>MDKNKLNKILGETLLAMLAVFLVVLFLQLLSLTRKPVAVTCSKQVCLKKFLDGPPAYNDEYMAKFLRNKYIVPPSSGPLTLANYKPYDEKVFNQTQQYIYDYFKDKRNGRFLVLGAGDGEYADVTLELERRQGWTGMLIEPLPQLNKLLRQKNRNAEIFTGCVSPYTYPTQVHCVSPYTYPTQVHCVSPYTYPT</sequence>
<dbReference type="InterPro" id="IPR053202">
    <property type="entry name" value="EGF_Rcpt_Signaling_Reg"/>
</dbReference>
<keyword evidence="1" id="KW-1133">Transmembrane helix</keyword>
<dbReference type="KEGG" id="hazt:108681800"/>
<dbReference type="Proteomes" id="UP000694843">
    <property type="component" value="Unplaced"/>
</dbReference>
<reference evidence="3" key="1">
    <citation type="submission" date="2025-08" db="UniProtKB">
        <authorList>
            <consortium name="RefSeq"/>
        </authorList>
    </citation>
    <scope>IDENTIFICATION</scope>
    <source>
        <tissue evidence="3">Whole organism</tissue>
    </source>
</reference>